<keyword evidence="2" id="KW-1185">Reference proteome</keyword>
<organism evidence="1 2">
    <name type="scientific">Trueperella bialowiezensis</name>
    <dbReference type="NCBI Taxonomy" id="312285"/>
    <lineage>
        <taxon>Bacteria</taxon>
        <taxon>Bacillati</taxon>
        <taxon>Actinomycetota</taxon>
        <taxon>Actinomycetes</taxon>
        <taxon>Actinomycetales</taxon>
        <taxon>Actinomycetaceae</taxon>
        <taxon>Trueperella</taxon>
    </lineage>
</organism>
<proteinExistence type="predicted"/>
<protein>
    <submittedName>
        <fullName evidence="1">Uncharacterized protein</fullName>
    </submittedName>
</protein>
<name>A0A3S4VT93_9ACTO</name>
<evidence type="ECO:0000313" key="1">
    <source>
        <dbReference type="EMBL" id="VEI13231.1"/>
    </source>
</evidence>
<dbReference type="KEGG" id="tbw:NCTC13354_00942"/>
<sequence>MTTGFHPVKTTTTDGYIEIQSGRIELTISRKDPVATLHMPGLQWHAPTEHVKAFIDQVVRCLTGQATTTQKHGPFTVYGSAKGDFLVNVIAAASEFRDGGFFFDLHRLYTTVDFEPLLDIAAGINRHGWWENNQEDNSCSL</sequence>
<gene>
    <name evidence="1" type="ORF">NCTC13354_00942</name>
</gene>
<dbReference type="EMBL" id="LR134476">
    <property type="protein sequence ID" value="VEI13231.1"/>
    <property type="molecule type" value="Genomic_DNA"/>
</dbReference>
<accession>A0A3S4VT93</accession>
<evidence type="ECO:0000313" key="2">
    <source>
        <dbReference type="Proteomes" id="UP000269542"/>
    </source>
</evidence>
<dbReference type="RefSeq" id="WP_126416370.1">
    <property type="nucleotide sequence ID" value="NZ_LR134476.1"/>
</dbReference>
<dbReference type="AlphaFoldDB" id="A0A3S4VT93"/>
<dbReference type="Proteomes" id="UP000269542">
    <property type="component" value="Chromosome"/>
</dbReference>
<reference evidence="1 2" key="1">
    <citation type="submission" date="2018-12" db="EMBL/GenBank/DDBJ databases">
        <authorList>
            <consortium name="Pathogen Informatics"/>
        </authorList>
    </citation>
    <scope>NUCLEOTIDE SEQUENCE [LARGE SCALE GENOMIC DNA]</scope>
    <source>
        <strain evidence="1 2">NCTC13354</strain>
    </source>
</reference>